<sequence length="431" mass="49773">MKRILLLMLLLVISVGYALPTEPVIFVNKSTVDYQNAKVLMDNLYSSREINVNKDNITVIIKDITYIPATDKLEIEDNDKKLIIKFDRDGDNVNYKDIECIEYLNLEKGKEISLFNKSYIVEDITSNYIILKEKYGKEITTNDSFEYDGYKVIVKLVSSDLDTIVVDIYKNGKVIDSPKLTKGCFYYVEGGTLGIVFKNCTRNGRDYYFTFDAYSTIKIEEDRDFPLDNRFKVKDISADKIKLEYKNINDLGSEINLFNCTIMPEKCYKDCVLFKIIKRENKTLNIKDKDTAYLGEGIYAIKINDTVHVYYKGKELKNHEKIYLNTLDMFDIDSLNINKDIILIGGPKINKFVKELEDKGLLKVNITDNYPGNNRGVIQKIKNPYNDNNIYILAGSNRWGTKAAILAFLTKYDDEDVLMVEWDEGDVKIIK</sequence>
<name>A0A076LD51_9EURY</name>
<accession>A0A076LD51</accession>
<dbReference type="AlphaFoldDB" id="A0A076LD51"/>
<dbReference type="KEGG" id="mjh:JH146_1274"/>
<keyword evidence="3" id="KW-1185">Reference proteome</keyword>
<evidence type="ECO:0000313" key="3">
    <source>
        <dbReference type="Proteomes" id="UP000028781"/>
    </source>
</evidence>
<dbReference type="Pfam" id="PF05124">
    <property type="entry name" value="S_layer_C"/>
    <property type="match status" value="1"/>
</dbReference>
<proteinExistence type="predicted"/>
<evidence type="ECO:0000259" key="1">
    <source>
        <dbReference type="Pfam" id="PF05124"/>
    </source>
</evidence>
<evidence type="ECO:0000313" key="2">
    <source>
        <dbReference type="EMBL" id="AIJ06116.1"/>
    </source>
</evidence>
<dbReference type="RefSeq" id="WP_048202225.1">
    <property type="nucleotide sequence ID" value="NZ_CP009149.1"/>
</dbReference>
<dbReference type="STRING" id="1301915.JH146_1274"/>
<reference evidence="2 3" key="1">
    <citation type="journal article" date="2015" name="Int. J. Syst. Evol. Microbiol.">
        <title>M ethanocaldococcus bathoardescens sp. nov., a hyperthermophilic methanogen isolated from a volcanically active deep-sea hydrothermal vent.</title>
        <authorList>
            <person name="Stewart L.C."/>
            <person name="Jung J.H."/>
            <person name="Kim Y.T."/>
            <person name="Kwon S.W."/>
            <person name="Park C.S."/>
            <person name="Holden J.F."/>
        </authorList>
    </citation>
    <scope>NUCLEOTIDE SEQUENCE [LARGE SCALE GENOMIC DNA]</scope>
    <source>
        <strain evidence="2 3">JH146</strain>
    </source>
</reference>
<dbReference type="OrthoDB" id="148350at2157"/>
<gene>
    <name evidence="2" type="ORF">JH146_1274</name>
</gene>
<feature type="domain" description="S-layer protein outer" evidence="1">
    <location>
        <begin position="319"/>
        <end position="409"/>
    </location>
</feature>
<organism evidence="2 3">
    <name type="scientific">Methanocaldococcus bathoardescens</name>
    <dbReference type="NCBI Taxonomy" id="1301915"/>
    <lineage>
        <taxon>Archaea</taxon>
        <taxon>Methanobacteriati</taxon>
        <taxon>Methanobacteriota</taxon>
        <taxon>Methanomada group</taxon>
        <taxon>Methanococci</taxon>
        <taxon>Methanococcales</taxon>
        <taxon>Methanocaldococcaceae</taxon>
        <taxon>Methanocaldococcus</taxon>
    </lineage>
</organism>
<protein>
    <submittedName>
        <fullName evidence="2">S-layer family protein</fullName>
    </submittedName>
</protein>
<dbReference type="EMBL" id="CP009149">
    <property type="protein sequence ID" value="AIJ06116.1"/>
    <property type="molecule type" value="Genomic_DNA"/>
</dbReference>
<dbReference type="HOGENOM" id="CLU_640322_0_0_2"/>
<dbReference type="InterPro" id="IPR022651">
    <property type="entry name" value="S_layer_C"/>
</dbReference>
<dbReference type="GeneID" id="24891891"/>
<dbReference type="Proteomes" id="UP000028781">
    <property type="component" value="Chromosome"/>
</dbReference>